<dbReference type="GO" id="GO:0007160">
    <property type="term" value="P:cell-matrix adhesion"/>
    <property type="evidence" value="ECO:0007669"/>
    <property type="project" value="TreeGrafter"/>
</dbReference>
<evidence type="ECO:0000256" key="3">
    <source>
        <dbReference type="ARBA" id="ARBA00022737"/>
    </source>
</evidence>
<dbReference type="GO" id="GO:0007399">
    <property type="term" value="P:nervous system development"/>
    <property type="evidence" value="ECO:0007669"/>
    <property type="project" value="TreeGrafter"/>
</dbReference>
<feature type="domain" description="Fibronectin type-III" evidence="8">
    <location>
        <begin position="734"/>
        <end position="821"/>
    </location>
</feature>
<dbReference type="PANTHER" id="PTHR46708">
    <property type="entry name" value="TENASCIN"/>
    <property type="match status" value="1"/>
</dbReference>
<feature type="domain" description="Fibronectin type-III" evidence="8">
    <location>
        <begin position="279"/>
        <end position="375"/>
    </location>
</feature>
<dbReference type="InterPro" id="IPR002035">
    <property type="entry name" value="VWF_A"/>
</dbReference>
<keyword evidence="5" id="KW-0325">Glycoprotein</keyword>
<dbReference type="InterPro" id="IPR008160">
    <property type="entry name" value="Collagen"/>
</dbReference>
<dbReference type="InterPro" id="IPR013783">
    <property type="entry name" value="Ig-like_fold"/>
</dbReference>
<feature type="domain" description="VWFA" evidence="7">
    <location>
        <begin position="1097"/>
        <end position="1275"/>
    </location>
</feature>
<evidence type="ECO:0000313" key="10">
    <source>
        <dbReference type="Proteomes" id="UP000050525"/>
    </source>
</evidence>
<feature type="domain" description="VWFA" evidence="7">
    <location>
        <begin position="84"/>
        <end position="257"/>
    </location>
</feature>
<dbReference type="Gene3D" id="3.40.50.410">
    <property type="entry name" value="von Willebrand factor, type A domain"/>
    <property type="match status" value="2"/>
</dbReference>
<feature type="region of interest" description="Disordered" evidence="6">
    <location>
        <begin position="1291"/>
        <end position="1578"/>
    </location>
</feature>
<dbReference type="PRINTS" id="PR00453">
    <property type="entry name" value="VWFADOMAIN"/>
</dbReference>
<dbReference type="InterPro" id="IPR050991">
    <property type="entry name" value="ECM_Regulatory_Proteins"/>
</dbReference>
<dbReference type="GO" id="GO:0005576">
    <property type="term" value="C:extracellular region"/>
    <property type="evidence" value="ECO:0007669"/>
    <property type="project" value="UniProtKB-SubCell"/>
</dbReference>
<reference evidence="9 10" key="1">
    <citation type="journal article" date="2012" name="Genome Biol.">
        <title>Sequencing three crocodilian genomes to illuminate the evolution of archosaurs and amniotes.</title>
        <authorList>
            <person name="St John J.A."/>
            <person name="Braun E.L."/>
            <person name="Isberg S.R."/>
            <person name="Miles L.G."/>
            <person name="Chong A.Y."/>
            <person name="Gongora J."/>
            <person name="Dalzell P."/>
            <person name="Moran C."/>
            <person name="Bed'hom B."/>
            <person name="Abzhanov A."/>
            <person name="Burgess S.C."/>
            <person name="Cooksey A.M."/>
            <person name="Castoe T.A."/>
            <person name="Crawford N.G."/>
            <person name="Densmore L.D."/>
            <person name="Drew J.C."/>
            <person name="Edwards S.V."/>
            <person name="Faircloth B.C."/>
            <person name="Fujita M.K."/>
            <person name="Greenwold M.J."/>
            <person name="Hoffmann F.G."/>
            <person name="Howard J.M."/>
            <person name="Iguchi T."/>
            <person name="Janes D.E."/>
            <person name="Khan S.Y."/>
            <person name="Kohno S."/>
            <person name="de Koning A.J."/>
            <person name="Lance S.L."/>
            <person name="McCarthy F.M."/>
            <person name="McCormack J.E."/>
            <person name="Merchant M.E."/>
            <person name="Peterson D.G."/>
            <person name="Pollock D.D."/>
            <person name="Pourmand N."/>
            <person name="Raney B.J."/>
            <person name="Roessler K.A."/>
            <person name="Sanford J.R."/>
            <person name="Sawyer R.H."/>
            <person name="Schmidt C.J."/>
            <person name="Triplett E.W."/>
            <person name="Tuberville T.D."/>
            <person name="Venegas-Anaya M."/>
            <person name="Howard J.T."/>
            <person name="Jarvis E.D."/>
            <person name="Guillette L.J.Jr."/>
            <person name="Glenn T.C."/>
            <person name="Green R.E."/>
            <person name="Ray D.A."/>
        </authorList>
    </citation>
    <scope>NUCLEOTIDE SEQUENCE [LARGE SCALE GENOMIC DNA]</scope>
    <source>
        <strain evidence="9">KSC_2009_1</strain>
    </source>
</reference>
<dbReference type="InterPro" id="IPR003961">
    <property type="entry name" value="FN3_dom"/>
</dbReference>
<dbReference type="GO" id="GO:0005178">
    <property type="term" value="F:integrin binding"/>
    <property type="evidence" value="ECO:0007669"/>
    <property type="project" value="TreeGrafter"/>
</dbReference>
<keyword evidence="4 9" id="KW-0176">Collagen</keyword>
<evidence type="ECO:0000256" key="4">
    <source>
        <dbReference type="ARBA" id="ARBA00023119"/>
    </source>
</evidence>
<keyword evidence="3" id="KW-0677">Repeat</keyword>
<dbReference type="FunFam" id="3.40.50.410:FF:000001">
    <property type="entry name" value="Collagen, type XII, alpha 1"/>
    <property type="match status" value="1"/>
</dbReference>
<comment type="subcellular location">
    <subcellularLocation>
        <location evidence="1">Secreted</location>
        <location evidence="1">Extracellular space</location>
    </subcellularLocation>
</comment>
<evidence type="ECO:0000256" key="6">
    <source>
        <dbReference type="SAM" id="MobiDB-lite"/>
    </source>
</evidence>
<dbReference type="InterPro" id="IPR036465">
    <property type="entry name" value="vWFA_dom_sf"/>
</dbReference>
<organism evidence="9 10">
    <name type="scientific">Alligator mississippiensis</name>
    <name type="common">American alligator</name>
    <dbReference type="NCBI Taxonomy" id="8496"/>
    <lineage>
        <taxon>Eukaryota</taxon>
        <taxon>Metazoa</taxon>
        <taxon>Chordata</taxon>
        <taxon>Craniata</taxon>
        <taxon>Vertebrata</taxon>
        <taxon>Euteleostomi</taxon>
        <taxon>Archelosauria</taxon>
        <taxon>Archosauria</taxon>
        <taxon>Crocodylia</taxon>
        <taxon>Alligatoridae</taxon>
        <taxon>Alligatorinae</taxon>
        <taxon>Alligator</taxon>
    </lineage>
</organism>
<dbReference type="FunFam" id="3.40.50.410:FF:000072">
    <property type="entry name" value="collagen alpha-1(VII) chain"/>
    <property type="match status" value="1"/>
</dbReference>
<sequence length="1626" mass="172012">MPVEKPSGGCTTCLPQQTASLSPALNFIGQEAALAVVEDARTQGPMMRGWVLLLARLQAVLLALAPVIAQKRNQETCVNVYAADIVFLVDGSSSIGRANFRMVRAFMEDLVRPFVHVVGEKAVRFGVVQYSDDPRVEFRFSDYSNGTAVRKAIQQLSYKSGNTRTGAGLRYVTDNFFSPAQIRQSVPKVCILITDGKSQDDAEQPATRLKNQDVKVFAVGIKNADRGELIRVASTPTEDYFFYVNDFKILGTLLPLVSRRVCASTGGVLQTTGQQVYSGPADLVFIEQGTDLLKIRWAAAGGPVTGYRIHYLPLTSLGQQIMAEMKEINVAPKETSAVLRGLRPGTEYLVTIIAQYANSIGESVSSRGRTQPLPGVVNFRVVEAGPSFLRLAWEIGLGSLQGYRLTYGARGEAQVEEMSLGANALSAVLSNLRPNTDYVVTLYPRYLQHTAAPAVANARTLRMEGVTELTVQSISWDRMLVVWRGVRGATGYRVSWSTRSGQDVRKVDVDSSKNSYLLTGLQSSTDYLVHVSPLYGQSEGPKASVTGRTEISQTLRATFLGPTSIQLVWNIIRPARGYRLEWKRVAGVEAPQVLSLPPSVNTYELKGLQPETEYHITLYTLFDTTEVATDVTTSEIDRSLVGSVSNLRILETVGRRVRLAWLGVPGATEYKIVVRNSQDGTERMRRIPSSQTTLDLDDLKEGVVYVVRVSALAGSQEGSAASLSIRLDSSPVGSITNLQVAEVGPNQLRVIWQRLPGATSYKLTWRSADGQEISRVLSPDTTSFTIEGLQAKTDYIIGVSALVGSREGSPVTIVARTALEEVGMVSGLRVFAPRSNIIRVAWAGVSGATAYRVVWSRQDGGPESSKVVPGNTSSFDILNLEGGVTYIVKVTALIGNRESNPVSITVTTPAEVSPPQPVGNFQAFDPSDQRIRLSWTPVPGSTGYRLSWRPADGGPERSQVLPASLDTYNIEGLQAGKRYEIRIISLVGSQESKPVAITATTALGRVTNFHVAETRDDSALLTWTPAPGATGYILTWNSPTEGGEMKTTLPGSATSHQVSGLRLGGRYTFSIRPMYGSAVGAASSLTERQVCRGGRSDIVFLVHGTQDSAFSAGAVRALLASTVSALGQLGPDATQVGLVVYSYRSRPWILLNRSSDLSAVLEQIQSLPYEEPSGNAMGAAINFARSYMLSPSAGRRPDVPAVLVVLADSPSGDDVIGPAREAKAAGIQVLAVGMEGADREQLRRIVTDDNPRYVLSAADSRAASLGLEDELASSLCRIIDIPGPRPQPCVTQCPKGEKGEPGNMGPKGRMGLPGPPGEPGRNGLPGPQGPAGPRGAPGQVIEQPGKKGERGFPGADGVPGSPGRPGNPGSPGQPGSQGIPGSRGEPGPRGPVGLSGLKGEKGEPGEPGVIVDGGGGLPGRKGEPGTPGSPGPPGNPGPRGAFGDPGPSGPPGLPGPAGPPGDFVKGEKGDRGERGPPGLIDGEAPRGEPGVPGLSGDPGPRGPAGLPGQKGEKGDGEEGFPGPPGRQGDPGDRGPRGPPGEQGRKGDRGLPGETGEAGEKVSVGEIVDPQGLKGRRASPEVQAAWAHLAERDCQDQPVHAGKREIQEFLGNLGGRLPASLVSKERR</sequence>
<dbReference type="EMBL" id="AKHW03004488">
    <property type="protein sequence ID" value="KYO29740.1"/>
    <property type="molecule type" value="Genomic_DNA"/>
</dbReference>
<dbReference type="SMART" id="SM00327">
    <property type="entry name" value="VWA"/>
    <property type="match status" value="2"/>
</dbReference>
<dbReference type="PROSITE" id="PS50234">
    <property type="entry name" value="VWFA"/>
    <property type="match status" value="2"/>
</dbReference>
<dbReference type="SUPFAM" id="SSF49265">
    <property type="entry name" value="Fibronectin type III"/>
    <property type="match status" value="5"/>
</dbReference>
<feature type="domain" description="Fibronectin type-III" evidence="8">
    <location>
        <begin position="917"/>
        <end position="1005"/>
    </location>
</feature>
<dbReference type="CDD" id="cd00063">
    <property type="entry name" value="FN3"/>
    <property type="match status" value="9"/>
</dbReference>
<name>A0A151MYZ6_ALLMI</name>
<dbReference type="GO" id="GO:0007044">
    <property type="term" value="P:cell-substrate junction assembly"/>
    <property type="evidence" value="ECO:0007669"/>
    <property type="project" value="TreeGrafter"/>
</dbReference>
<gene>
    <name evidence="9" type="primary">COL7A1</name>
    <name evidence="9" type="ORF">Y1Q_0023123</name>
</gene>
<dbReference type="GO" id="GO:0007507">
    <property type="term" value="P:heart development"/>
    <property type="evidence" value="ECO:0007669"/>
    <property type="project" value="TreeGrafter"/>
</dbReference>
<evidence type="ECO:0000256" key="1">
    <source>
        <dbReference type="ARBA" id="ARBA00004239"/>
    </source>
</evidence>
<dbReference type="Pfam" id="PF00041">
    <property type="entry name" value="fn3"/>
    <property type="match status" value="6"/>
</dbReference>
<dbReference type="Gene3D" id="2.60.40.10">
    <property type="entry name" value="Immunoglobulins"/>
    <property type="match status" value="9"/>
</dbReference>
<dbReference type="GO" id="GO:0005201">
    <property type="term" value="F:extracellular matrix structural constituent"/>
    <property type="evidence" value="ECO:0007669"/>
    <property type="project" value="TreeGrafter"/>
</dbReference>
<feature type="compositionally biased region" description="Basic and acidic residues" evidence="6">
    <location>
        <begin position="1464"/>
        <end position="1474"/>
    </location>
</feature>
<feature type="compositionally biased region" description="Low complexity" evidence="6">
    <location>
        <begin position="1373"/>
        <end position="1397"/>
    </location>
</feature>
<keyword evidence="10" id="KW-1185">Reference proteome</keyword>
<keyword evidence="2" id="KW-0964">Secreted</keyword>
<dbReference type="PANTHER" id="PTHR46708:SF7">
    <property type="entry name" value="FIBRONECTIN TYPE-III DOMAIN-CONTAINING PROTEIN"/>
    <property type="match status" value="1"/>
</dbReference>
<feature type="compositionally biased region" description="Pro residues" evidence="6">
    <location>
        <begin position="1447"/>
        <end position="1459"/>
    </location>
</feature>
<accession>A0A151MYZ6</accession>
<dbReference type="STRING" id="8496.A0A151MYZ6"/>
<dbReference type="Pfam" id="PF01391">
    <property type="entry name" value="Collagen"/>
    <property type="match status" value="2"/>
</dbReference>
<protein>
    <submittedName>
        <fullName evidence="9">Collagen alpha-1(VII) chain isoform C</fullName>
    </submittedName>
</protein>
<evidence type="ECO:0000313" key="9">
    <source>
        <dbReference type="EMBL" id="KYO29740.1"/>
    </source>
</evidence>
<dbReference type="GO" id="GO:0005581">
    <property type="term" value="C:collagen trimer"/>
    <property type="evidence" value="ECO:0007669"/>
    <property type="project" value="UniProtKB-KW"/>
</dbReference>
<dbReference type="GO" id="GO:0043394">
    <property type="term" value="F:proteoglycan binding"/>
    <property type="evidence" value="ECO:0007669"/>
    <property type="project" value="TreeGrafter"/>
</dbReference>
<dbReference type="CDD" id="cd01450">
    <property type="entry name" value="vWFA_subfamily_ECM"/>
    <property type="match status" value="1"/>
</dbReference>
<evidence type="ECO:0000259" key="7">
    <source>
        <dbReference type="PROSITE" id="PS50234"/>
    </source>
</evidence>
<dbReference type="Proteomes" id="UP000050525">
    <property type="component" value="Unassembled WGS sequence"/>
</dbReference>
<feature type="domain" description="Fibronectin type-III" evidence="8">
    <location>
        <begin position="643"/>
        <end position="732"/>
    </location>
</feature>
<feature type="domain" description="Fibronectin type-III" evidence="8">
    <location>
        <begin position="824"/>
        <end position="915"/>
    </location>
</feature>
<proteinExistence type="predicted"/>
<evidence type="ECO:0000256" key="5">
    <source>
        <dbReference type="ARBA" id="ARBA00023180"/>
    </source>
</evidence>
<dbReference type="InterPro" id="IPR036116">
    <property type="entry name" value="FN3_sf"/>
</dbReference>
<dbReference type="SMART" id="SM00060">
    <property type="entry name" value="FN3"/>
    <property type="match status" value="9"/>
</dbReference>
<dbReference type="FunFam" id="2.60.40.10:FF:001333">
    <property type="entry name" value="collagen alpha-1(VII) chain isoform X2"/>
    <property type="match status" value="1"/>
</dbReference>
<dbReference type="SUPFAM" id="SSF53300">
    <property type="entry name" value="vWA-like"/>
    <property type="match status" value="2"/>
</dbReference>
<evidence type="ECO:0000256" key="2">
    <source>
        <dbReference type="ARBA" id="ARBA00022525"/>
    </source>
</evidence>
<feature type="domain" description="Fibronectin type-III" evidence="8">
    <location>
        <begin position="1006"/>
        <end position="1093"/>
    </location>
</feature>
<feature type="domain" description="Fibronectin type-III" evidence="8">
    <location>
        <begin position="465"/>
        <end position="557"/>
    </location>
</feature>
<dbReference type="PROSITE" id="PS50853">
    <property type="entry name" value="FN3"/>
    <property type="match status" value="7"/>
</dbReference>
<feature type="compositionally biased region" description="Pro residues" evidence="6">
    <location>
        <begin position="1427"/>
        <end position="1436"/>
    </location>
</feature>
<dbReference type="Pfam" id="PF00092">
    <property type="entry name" value="VWA"/>
    <property type="match status" value="2"/>
</dbReference>
<comment type="caution">
    <text evidence="9">The sequence shown here is derived from an EMBL/GenBank/DDBJ whole genome shotgun (WGS) entry which is preliminary data.</text>
</comment>
<dbReference type="FunFam" id="2.60.40.10:FF:000307">
    <property type="entry name" value="collagen alpha-1(VII) chain isoform X1"/>
    <property type="match status" value="4"/>
</dbReference>
<evidence type="ECO:0000259" key="8">
    <source>
        <dbReference type="PROSITE" id="PS50853"/>
    </source>
</evidence>